<keyword evidence="3" id="KW-1185">Reference proteome</keyword>
<organism evidence="2 3">
    <name type="scientific">Brenthis ino</name>
    <name type="common">lesser marbled fritillary</name>
    <dbReference type="NCBI Taxonomy" id="405034"/>
    <lineage>
        <taxon>Eukaryota</taxon>
        <taxon>Metazoa</taxon>
        <taxon>Ecdysozoa</taxon>
        <taxon>Arthropoda</taxon>
        <taxon>Hexapoda</taxon>
        <taxon>Insecta</taxon>
        <taxon>Pterygota</taxon>
        <taxon>Neoptera</taxon>
        <taxon>Endopterygota</taxon>
        <taxon>Lepidoptera</taxon>
        <taxon>Glossata</taxon>
        <taxon>Ditrysia</taxon>
        <taxon>Papilionoidea</taxon>
        <taxon>Nymphalidae</taxon>
        <taxon>Heliconiinae</taxon>
        <taxon>Argynnini</taxon>
        <taxon>Brenthis</taxon>
    </lineage>
</organism>
<dbReference type="AlphaFoldDB" id="A0A8J9UZ75"/>
<dbReference type="OrthoDB" id="20086at2759"/>
<dbReference type="EMBL" id="OV170227">
    <property type="protein sequence ID" value="CAH0728467.1"/>
    <property type="molecule type" value="Genomic_DNA"/>
</dbReference>
<evidence type="ECO:0000313" key="2">
    <source>
        <dbReference type="EMBL" id="CAH0728467.1"/>
    </source>
</evidence>
<dbReference type="InterPro" id="IPR019191">
    <property type="entry name" value="Essential_protein_Yae1_N"/>
</dbReference>
<protein>
    <recommendedName>
        <fullName evidence="1">Essential protein Yae1 N-terminal domain-containing protein</fullName>
    </recommendedName>
</protein>
<feature type="non-terminal residue" evidence="2">
    <location>
        <position position="115"/>
    </location>
</feature>
<accession>A0A8J9UZ75</accession>
<name>A0A8J9UZ75_9NEOP</name>
<evidence type="ECO:0000259" key="1">
    <source>
        <dbReference type="Pfam" id="PF09811"/>
    </source>
</evidence>
<sequence>MIDDTTSVCSKTWSKTVENINKVGYSDGIADGQSSRFQTSFDMGYEQGLSLGLQLGFEAAKKQQTHQINNRPEDIRNMNCEICLNGGTLADNVVNLYNTQKEKNDEYLKETLQNK</sequence>
<proteinExistence type="predicted"/>
<gene>
    <name evidence="2" type="ORF">BINO364_LOCUS13678</name>
</gene>
<evidence type="ECO:0000313" key="3">
    <source>
        <dbReference type="Proteomes" id="UP000838878"/>
    </source>
</evidence>
<dbReference type="Pfam" id="PF09811">
    <property type="entry name" value="Yae1_N"/>
    <property type="match status" value="1"/>
</dbReference>
<reference evidence="2" key="1">
    <citation type="submission" date="2021-12" db="EMBL/GenBank/DDBJ databases">
        <authorList>
            <person name="Martin H S."/>
        </authorList>
    </citation>
    <scope>NUCLEOTIDE SEQUENCE</scope>
</reference>
<dbReference type="Proteomes" id="UP000838878">
    <property type="component" value="Chromosome 7"/>
</dbReference>
<feature type="domain" description="Essential protein Yae1 N-terminal" evidence="1">
    <location>
        <begin position="24"/>
        <end position="57"/>
    </location>
</feature>